<name>A0ACC2BU45_DIPCM</name>
<sequence>MAAPSSTSPHPAVHPLRCCTSVSEQLGNISQGWQKQQFDDSAPPLVCKPHQNKSILESDEEGRNSKRQHVQDLSLIEKLEEFWFWGNIVKSPSCASSLLLSPRKKLCRLPSFKRVEMLCPVSDPLETKEASTENAGDSLKMQQGEVRSLHSKTKRDFLDEDPLPRLKDNRVVEASETGFHAADLEGTKMLDNCKDEHESAFPIVPKNGKVAINKEVTRLEVTNEKKSQAARRRRRKEQRKGRKYFINLERDEMKGFTELGFSFSHDKLTPRLVSLFPIMKFEYDHAKNHSGAATETSTGTRHDDRQGPPLLYCPNLHQEGIDMKTQLRELKFWARAVACTVRQECCFDKLVCGRIT</sequence>
<dbReference type="EMBL" id="CM055104">
    <property type="protein sequence ID" value="KAJ7533323.1"/>
    <property type="molecule type" value="Genomic_DNA"/>
</dbReference>
<dbReference type="Proteomes" id="UP001162992">
    <property type="component" value="Chromosome 13"/>
</dbReference>
<accession>A0ACC2BU45</accession>
<keyword evidence="2" id="KW-1185">Reference proteome</keyword>
<organism evidence="1 2">
    <name type="scientific">Diphasiastrum complanatum</name>
    <name type="common">Issler's clubmoss</name>
    <name type="synonym">Lycopodium complanatum</name>
    <dbReference type="NCBI Taxonomy" id="34168"/>
    <lineage>
        <taxon>Eukaryota</taxon>
        <taxon>Viridiplantae</taxon>
        <taxon>Streptophyta</taxon>
        <taxon>Embryophyta</taxon>
        <taxon>Tracheophyta</taxon>
        <taxon>Lycopodiopsida</taxon>
        <taxon>Lycopodiales</taxon>
        <taxon>Lycopodiaceae</taxon>
        <taxon>Lycopodioideae</taxon>
        <taxon>Diphasiastrum</taxon>
    </lineage>
</organism>
<proteinExistence type="predicted"/>
<reference evidence="2" key="1">
    <citation type="journal article" date="2024" name="Proc. Natl. Acad. Sci. U.S.A.">
        <title>Extraordinary preservation of gene collinearity over three hundred million years revealed in homosporous lycophytes.</title>
        <authorList>
            <person name="Li C."/>
            <person name="Wickell D."/>
            <person name="Kuo L.Y."/>
            <person name="Chen X."/>
            <person name="Nie B."/>
            <person name="Liao X."/>
            <person name="Peng D."/>
            <person name="Ji J."/>
            <person name="Jenkins J."/>
            <person name="Williams M."/>
            <person name="Shu S."/>
            <person name="Plott C."/>
            <person name="Barry K."/>
            <person name="Rajasekar S."/>
            <person name="Grimwood J."/>
            <person name="Han X."/>
            <person name="Sun S."/>
            <person name="Hou Z."/>
            <person name="He W."/>
            <person name="Dai G."/>
            <person name="Sun C."/>
            <person name="Schmutz J."/>
            <person name="Leebens-Mack J.H."/>
            <person name="Li F.W."/>
            <person name="Wang L."/>
        </authorList>
    </citation>
    <scope>NUCLEOTIDE SEQUENCE [LARGE SCALE GENOMIC DNA]</scope>
    <source>
        <strain evidence="2">cv. PW_Plant_1</strain>
    </source>
</reference>
<evidence type="ECO:0000313" key="2">
    <source>
        <dbReference type="Proteomes" id="UP001162992"/>
    </source>
</evidence>
<gene>
    <name evidence="1" type="ORF">O6H91_13G043200</name>
</gene>
<protein>
    <submittedName>
        <fullName evidence="1">Uncharacterized protein</fullName>
    </submittedName>
</protein>
<evidence type="ECO:0000313" key="1">
    <source>
        <dbReference type="EMBL" id="KAJ7533323.1"/>
    </source>
</evidence>
<comment type="caution">
    <text evidence="1">The sequence shown here is derived from an EMBL/GenBank/DDBJ whole genome shotgun (WGS) entry which is preliminary data.</text>
</comment>